<protein>
    <submittedName>
        <fullName evidence="2">Uncharacterized protein</fullName>
    </submittedName>
</protein>
<organism evidence="2 3">
    <name type="scientific">Streptodolium elevatio</name>
    <dbReference type="NCBI Taxonomy" id="3157996"/>
    <lineage>
        <taxon>Bacteria</taxon>
        <taxon>Bacillati</taxon>
        <taxon>Actinomycetota</taxon>
        <taxon>Actinomycetes</taxon>
        <taxon>Kitasatosporales</taxon>
        <taxon>Streptomycetaceae</taxon>
        <taxon>Streptodolium</taxon>
    </lineage>
</organism>
<name>A0ABV3D8W5_9ACTN</name>
<reference evidence="2 3" key="1">
    <citation type="submission" date="2024-06" db="EMBL/GenBank/DDBJ databases">
        <title>The Natural Products Discovery Center: Release of the First 8490 Sequenced Strains for Exploring Actinobacteria Biosynthetic Diversity.</title>
        <authorList>
            <person name="Kalkreuter E."/>
            <person name="Kautsar S.A."/>
            <person name="Yang D."/>
            <person name="Bader C.D."/>
            <person name="Teijaro C.N."/>
            <person name="Fluegel L."/>
            <person name="Davis C.M."/>
            <person name="Simpson J.R."/>
            <person name="Lauterbach L."/>
            <person name="Steele A.D."/>
            <person name="Gui C."/>
            <person name="Meng S."/>
            <person name="Li G."/>
            <person name="Viehrig K."/>
            <person name="Ye F."/>
            <person name="Su P."/>
            <person name="Kiefer A.F."/>
            <person name="Nichols A."/>
            <person name="Cepeda A.J."/>
            <person name="Yan W."/>
            <person name="Fan B."/>
            <person name="Jiang Y."/>
            <person name="Adhikari A."/>
            <person name="Zheng C.-J."/>
            <person name="Schuster L."/>
            <person name="Cowan T.M."/>
            <person name="Smanski M.J."/>
            <person name="Chevrette M.G."/>
            <person name="De Carvalho L.P.S."/>
            <person name="Shen B."/>
        </authorList>
    </citation>
    <scope>NUCLEOTIDE SEQUENCE [LARGE SCALE GENOMIC DNA]</scope>
    <source>
        <strain evidence="2 3">NPDC048946</strain>
    </source>
</reference>
<comment type="caution">
    <text evidence="2">The sequence shown here is derived from an EMBL/GenBank/DDBJ whole genome shotgun (WGS) entry which is preliminary data.</text>
</comment>
<sequence length="331" mass="35653">MESKIPHAHSARVGSGNGSPLDIVRDAFTLLITGPMPLAVDGRAFPGLPERTIALDELRDLLLRRRCPLATRDAVWAHLASRARAAGGIWTVACVGMALPALAPVCRWMGARFPGDPSDIHAEIMAGFLRGLATTDLDRPGIIVRMRWVAFRAGHAALYEALDAPTPVASAYRSFPPPPPWGHPDLVLARAIRWGVITQTEADLIGTTRLDRVPITDWAASRRTTLAAAYKARSRAESRLAAFLRDEVRDADREDPVGSQVRADLAPTTDCGDDGPRVRTRSVTDTQGSPKEPRARSSRESTSNGAPRRGLSSRGGTPPTASSGQEVRRCA</sequence>
<gene>
    <name evidence="2" type="ORF">AB0C36_01590</name>
</gene>
<evidence type="ECO:0000313" key="3">
    <source>
        <dbReference type="Proteomes" id="UP001551482"/>
    </source>
</evidence>
<feature type="region of interest" description="Disordered" evidence="1">
    <location>
        <begin position="250"/>
        <end position="331"/>
    </location>
</feature>
<dbReference type="EMBL" id="JBEZFP010000002">
    <property type="protein sequence ID" value="MEU8132181.1"/>
    <property type="molecule type" value="Genomic_DNA"/>
</dbReference>
<evidence type="ECO:0000256" key="1">
    <source>
        <dbReference type="SAM" id="MobiDB-lite"/>
    </source>
</evidence>
<evidence type="ECO:0000313" key="2">
    <source>
        <dbReference type="EMBL" id="MEU8132181.1"/>
    </source>
</evidence>
<dbReference type="Proteomes" id="UP001551482">
    <property type="component" value="Unassembled WGS sequence"/>
</dbReference>
<dbReference type="RefSeq" id="WP_358347588.1">
    <property type="nucleotide sequence ID" value="NZ_JBEZFP010000002.1"/>
</dbReference>
<proteinExistence type="predicted"/>
<keyword evidence="3" id="KW-1185">Reference proteome</keyword>
<accession>A0ABV3D8W5</accession>